<dbReference type="SUPFAM" id="SSF50182">
    <property type="entry name" value="Sm-like ribonucleoproteins"/>
    <property type="match status" value="1"/>
</dbReference>
<feature type="transmembrane region" description="Helical" evidence="7">
    <location>
        <begin position="30"/>
        <end position="47"/>
    </location>
</feature>
<keyword evidence="5 7" id="KW-1133">Transmembrane helix</keyword>
<protein>
    <submittedName>
        <fullName evidence="10">Small conductance mechanosensitive channel</fullName>
    </submittedName>
</protein>
<keyword evidence="11" id="KW-1185">Reference proteome</keyword>
<feature type="domain" description="Mechanosensitive ion channel MscS C-terminal" evidence="9">
    <location>
        <begin position="191"/>
        <end position="277"/>
    </location>
</feature>
<dbReference type="OrthoDB" id="1522493at2"/>
<evidence type="ECO:0000313" key="10">
    <source>
        <dbReference type="EMBL" id="PPK86342.1"/>
    </source>
</evidence>
<evidence type="ECO:0000256" key="6">
    <source>
        <dbReference type="ARBA" id="ARBA00023136"/>
    </source>
</evidence>
<dbReference type="Pfam" id="PF21082">
    <property type="entry name" value="MS_channel_3rd"/>
    <property type="match status" value="1"/>
</dbReference>
<comment type="caution">
    <text evidence="10">The sequence shown here is derived from an EMBL/GenBank/DDBJ whole genome shotgun (WGS) entry which is preliminary data.</text>
</comment>
<dbReference type="InterPro" id="IPR011014">
    <property type="entry name" value="MscS_channel_TM-2"/>
</dbReference>
<dbReference type="InterPro" id="IPR045275">
    <property type="entry name" value="MscS_archaea/bacteria_type"/>
</dbReference>
<dbReference type="AlphaFoldDB" id="A0A2S6I5B9"/>
<dbReference type="InterPro" id="IPR008910">
    <property type="entry name" value="MSC_TM_helix"/>
</dbReference>
<dbReference type="InterPro" id="IPR049278">
    <property type="entry name" value="MS_channel_C"/>
</dbReference>
<dbReference type="PANTHER" id="PTHR30221">
    <property type="entry name" value="SMALL-CONDUCTANCE MECHANOSENSITIVE CHANNEL"/>
    <property type="match status" value="1"/>
</dbReference>
<feature type="transmembrane region" description="Helical" evidence="7">
    <location>
        <begin position="97"/>
        <end position="116"/>
    </location>
</feature>
<dbReference type="PANTHER" id="PTHR30221:SF1">
    <property type="entry name" value="SMALL-CONDUCTANCE MECHANOSENSITIVE CHANNEL"/>
    <property type="match status" value="1"/>
</dbReference>
<evidence type="ECO:0000256" key="4">
    <source>
        <dbReference type="ARBA" id="ARBA00022692"/>
    </source>
</evidence>
<dbReference type="Gene3D" id="3.30.70.100">
    <property type="match status" value="1"/>
</dbReference>
<dbReference type="Gene3D" id="2.30.30.60">
    <property type="match status" value="1"/>
</dbReference>
<dbReference type="GO" id="GO:0008381">
    <property type="term" value="F:mechanosensitive monoatomic ion channel activity"/>
    <property type="evidence" value="ECO:0007669"/>
    <property type="project" value="InterPro"/>
</dbReference>
<accession>A0A2S6I5B9</accession>
<comment type="similarity">
    <text evidence="2">Belongs to the MscS (TC 1.A.23) family.</text>
</comment>
<dbReference type="RefSeq" id="WP_104420782.1">
    <property type="nucleotide sequence ID" value="NZ_PTJC01000006.1"/>
</dbReference>
<dbReference type="InterPro" id="IPR011066">
    <property type="entry name" value="MscS_channel_C_sf"/>
</dbReference>
<dbReference type="Pfam" id="PF05552">
    <property type="entry name" value="MS_channel_1st_1"/>
    <property type="match status" value="1"/>
</dbReference>
<feature type="transmembrane region" description="Helical" evidence="7">
    <location>
        <begin position="68"/>
        <end position="91"/>
    </location>
</feature>
<dbReference type="GO" id="GO:0005886">
    <property type="term" value="C:plasma membrane"/>
    <property type="evidence" value="ECO:0007669"/>
    <property type="project" value="UniProtKB-SubCell"/>
</dbReference>
<dbReference type="InterPro" id="IPR010920">
    <property type="entry name" value="LSM_dom_sf"/>
</dbReference>
<dbReference type="SUPFAM" id="SSF82689">
    <property type="entry name" value="Mechanosensitive channel protein MscS (YggB), C-terminal domain"/>
    <property type="match status" value="1"/>
</dbReference>
<dbReference type="SUPFAM" id="SSF82861">
    <property type="entry name" value="Mechanosensitive channel protein MscS (YggB), transmembrane region"/>
    <property type="match status" value="1"/>
</dbReference>
<comment type="subcellular location">
    <subcellularLocation>
        <location evidence="1">Cell membrane</location>
        <topology evidence="1">Multi-pass membrane protein</topology>
    </subcellularLocation>
</comment>
<gene>
    <name evidence="10" type="ORF">CLV84_3268</name>
</gene>
<proteinExistence type="inferred from homology"/>
<keyword evidence="3" id="KW-1003">Cell membrane</keyword>
<evidence type="ECO:0000256" key="2">
    <source>
        <dbReference type="ARBA" id="ARBA00008017"/>
    </source>
</evidence>
<evidence type="ECO:0000256" key="3">
    <source>
        <dbReference type="ARBA" id="ARBA00022475"/>
    </source>
</evidence>
<evidence type="ECO:0000313" key="11">
    <source>
        <dbReference type="Proteomes" id="UP000237662"/>
    </source>
</evidence>
<sequence length="319" mass="35627">MYLFEVFGLELDFQPLIDELQTWWASLLKHLPNILLAIIVIFIGFIVTKVAKRYIDRVSRRLVHDSTVAGLLASILTALLVLAFLFLTLSVLQLTGVVASLLGAAGVIGLALGLAFQDPILNLFSGIMLSIRNLFREGDLIEVGGFFGKVQKVNLRNTILMTLQGQEVLIPNKTVAQEPIKNYNKYGMRRVDLSCGVSYGDDLAKVKELTIQAIKDSVPYDTSKEVQLFFNEFGNSSINYTLRFWIADRKTGQADYLSAQSEAIMAIKRVYDSNDIMIPFPIRTLDFGIKGGEKLSEMLSRENNVKAETENGESEHHSE</sequence>
<dbReference type="InterPro" id="IPR006685">
    <property type="entry name" value="MscS_channel_2nd"/>
</dbReference>
<dbReference type="InterPro" id="IPR023408">
    <property type="entry name" value="MscS_beta-dom_sf"/>
</dbReference>
<evidence type="ECO:0000256" key="1">
    <source>
        <dbReference type="ARBA" id="ARBA00004651"/>
    </source>
</evidence>
<reference evidence="10 11" key="1">
    <citation type="submission" date="2018-02" db="EMBL/GenBank/DDBJ databases">
        <title>Genomic Encyclopedia of Archaeal and Bacterial Type Strains, Phase II (KMG-II): from individual species to whole genera.</title>
        <authorList>
            <person name="Goeker M."/>
        </authorList>
    </citation>
    <scope>NUCLEOTIDE SEQUENCE [LARGE SCALE GENOMIC DNA]</scope>
    <source>
        <strain evidence="10 11">DSM 29526</strain>
    </source>
</reference>
<dbReference type="Gene3D" id="1.10.287.1260">
    <property type="match status" value="1"/>
</dbReference>
<dbReference type="Pfam" id="PF00924">
    <property type="entry name" value="MS_channel_2nd"/>
    <property type="match status" value="1"/>
</dbReference>
<feature type="domain" description="Mechanosensitive ion channel MscS" evidence="8">
    <location>
        <begin position="118"/>
        <end position="185"/>
    </location>
</feature>
<evidence type="ECO:0000259" key="9">
    <source>
        <dbReference type="Pfam" id="PF21082"/>
    </source>
</evidence>
<keyword evidence="4 7" id="KW-0812">Transmembrane</keyword>
<organism evidence="10 11">
    <name type="scientific">Neolewinella xylanilytica</name>
    <dbReference type="NCBI Taxonomy" id="1514080"/>
    <lineage>
        <taxon>Bacteria</taxon>
        <taxon>Pseudomonadati</taxon>
        <taxon>Bacteroidota</taxon>
        <taxon>Saprospiria</taxon>
        <taxon>Saprospirales</taxon>
        <taxon>Lewinellaceae</taxon>
        <taxon>Neolewinella</taxon>
    </lineage>
</organism>
<evidence type="ECO:0000256" key="7">
    <source>
        <dbReference type="SAM" id="Phobius"/>
    </source>
</evidence>
<dbReference type="EMBL" id="PTJC01000006">
    <property type="protein sequence ID" value="PPK86342.1"/>
    <property type="molecule type" value="Genomic_DNA"/>
</dbReference>
<evidence type="ECO:0000259" key="8">
    <source>
        <dbReference type="Pfam" id="PF00924"/>
    </source>
</evidence>
<keyword evidence="6 7" id="KW-0472">Membrane</keyword>
<name>A0A2S6I5B9_9BACT</name>
<evidence type="ECO:0000256" key="5">
    <source>
        <dbReference type="ARBA" id="ARBA00022989"/>
    </source>
</evidence>
<dbReference type="Proteomes" id="UP000237662">
    <property type="component" value="Unassembled WGS sequence"/>
</dbReference>